<name>A0A7V5PR22_CALAY</name>
<evidence type="ECO:0000256" key="1">
    <source>
        <dbReference type="ARBA" id="ARBA00022553"/>
    </source>
</evidence>
<dbReference type="SUPFAM" id="SSF52172">
    <property type="entry name" value="CheY-like"/>
    <property type="match status" value="1"/>
</dbReference>
<reference evidence="4" key="1">
    <citation type="journal article" date="2020" name="mSystems">
        <title>Genome- and Community-Level Interaction Insights into Carbon Utilization and Element Cycling Functions of Hydrothermarchaeota in Hydrothermal Sediment.</title>
        <authorList>
            <person name="Zhou Z."/>
            <person name="Liu Y."/>
            <person name="Xu W."/>
            <person name="Pan J."/>
            <person name="Luo Z.H."/>
            <person name="Li M."/>
        </authorList>
    </citation>
    <scope>NUCLEOTIDE SEQUENCE [LARGE SCALE GENOMIC DNA]</scope>
    <source>
        <strain evidence="4">HyVt-527</strain>
    </source>
</reference>
<dbReference type="CDD" id="cd00156">
    <property type="entry name" value="REC"/>
    <property type="match status" value="1"/>
</dbReference>
<accession>A0A7V5PR22</accession>
<protein>
    <submittedName>
        <fullName evidence="4">Response regulator</fullName>
    </submittedName>
</protein>
<dbReference type="Gene3D" id="3.40.50.2300">
    <property type="match status" value="1"/>
</dbReference>
<dbReference type="PANTHER" id="PTHR44591:SF3">
    <property type="entry name" value="RESPONSE REGULATORY DOMAIN-CONTAINING PROTEIN"/>
    <property type="match status" value="1"/>
</dbReference>
<dbReference type="PROSITE" id="PS50110">
    <property type="entry name" value="RESPONSE_REGULATORY"/>
    <property type="match status" value="1"/>
</dbReference>
<dbReference type="GO" id="GO:0000160">
    <property type="term" value="P:phosphorelay signal transduction system"/>
    <property type="evidence" value="ECO:0007669"/>
    <property type="project" value="InterPro"/>
</dbReference>
<dbReference type="Pfam" id="PF00072">
    <property type="entry name" value="Response_reg"/>
    <property type="match status" value="1"/>
</dbReference>
<gene>
    <name evidence="4" type="ORF">ENJ89_10670</name>
</gene>
<keyword evidence="1 2" id="KW-0597">Phosphoprotein</keyword>
<dbReference type="InterPro" id="IPR001789">
    <property type="entry name" value="Sig_transdc_resp-reg_receiver"/>
</dbReference>
<evidence type="ECO:0000259" key="3">
    <source>
        <dbReference type="PROSITE" id="PS50110"/>
    </source>
</evidence>
<dbReference type="Proteomes" id="UP000886124">
    <property type="component" value="Unassembled WGS sequence"/>
</dbReference>
<feature type="domain" description="Response regulatory" evidence="3">
    <location>
        <begin position="3"/>
        <end position="120"/>
    </location>
</feature>
<dbReference type="EMBL" id="DROD01000677">
    <property type="protein sequence ID" value="HHJ53648.1"/>
    <property type="molecule type" value="Genomic_DNA"/>
</dbReference>
<dbReference type="InterPro" id="IPR050595">
    <property type="entry name" value="Bact_response_regulator"/>
</dbReference>
<sequence>MGKILLISGDTDIRKTLKTLEKETNWTVNFISGAQNFWEIISAMSDETYEFVIIDDDLMRPESDHLIRAIKKIQKNIRIIFLTSDTSIELGQKISQLGIDYYCIKPVVRNDLINSIVSINQLQKRNTF</sequence>
<organism evidence="4">
    <name type="scientific">Caldithrix abyssi</name>
    <dbReference type="NCBI Taxonomy" id="187145"/>
    <lineage>
        <taxon>Bacteria</taxon>
        <taxon>Pseudomonadati</taxon>
        <taxon>Calditrichota</taxon>
        <taxon>Calditrichia</taxon>
        <taxon>Calditrichales</taxon>
        <taxon>Calditrichaceae</taxon>
        <taxon>Caldithrix</taxon>
    </lineage>
</organism>
<comment type="caution">
    <text evidence="4">The sequence shown here is derived from an EMBL/GenBank/DDBJ whole genome shotgun (WGS) entry which is preliminary data.</text>
</comment>
<feature type="modified residue" description="4-aspartylphosphate" evidence="2">
    <location>
        <position position="55"/>
    </location>
</feature>
<dbReference type="SMART" id="SM00448">
    <property type="entry name" value="REC"/>
    <property type="match status" value="1"/>
</dbReference>
<evidence type="ECO:0000256" key="2">
    <source>
        <dbReference type="PROSITE-ProRule" id="PRU00169"/>
    </source>
</evidence>
<dbReference type="InterPro" id="IPR011006">
    <property type="entry name" value="CheY-like_superfamily"/>
</dbReference>
<evidence type="ECO:0000313" key="4">
    <source>
        <dbReference type="EMBL" id="HHJ53648.1"/>
    </source>
</evidence>
<proteinExistence type="predicted"/>
<dbReference type="AlphaFoldDB" id="A0A7V5PR22"/>
<dbReference type="PANTHER" id="PTHR44591">
    <property type="entry name" value="STRESS RESPONSE REGULATOR PROTEIN 1"/>
    <property type="match status" value="1"/>
</dbReference>